<dbReference type="GO" id="GO:0006729">
    <property type="term" value="P:tetrahydrobiopterin biosynthetic process"/>
    <property type="evidence" value="ECO:0007669"/>
    <property type="project" value="InterPro"/>
</dbReference>
<keyword evidence="6" id="KW-0521">NADP</keyword>
<evidence type="ECO:0000256" key="7">
    <source>
        <dbReference type="ARBA" id="ARBA00023002"/>
    </source>
</evidence>
<evidence type="ECO:0000256" key="6">
    <source>
        <dbReference type="ARBA" id="ARBA00022857"/>
    </source>
</evidence>
<comment type="subcellular location">
    <subcellularLocation>
        <location evidence="1">Cytoplasm</location>
    </subcellularLocation>
</comment>
<evidence type="ECO:0000256" key="5">
    <source>
        <dbReference type="ARBA" id="ARBA00022490"/>
    </source>
</evidence>
<dbReference type="PANTHER" id="PTHR44085">
    <property type="entry name" value="SEPIAPTERIN REDUCTASE"/>
    <property type="match status" value="1"/>
</dbReference>
<dbReference type="EMBL" id="MVBO01000013">
    <property type="protein sequence ID" value="OZJ05565.1"/>
    <property type="molecule type" value="Genomic_DNA"/>
</dbReference>
<dbReference type="EC" id="1.1.1.153" evidence="3"/>
<evidence type="ECO:0000313" key="8">
    <source>
        <dbReference type="EMBL" id="OZJ05565.1"/>
    </source>
</evidence>
<dbReference type="NCBIfam" id="TIGR01500">
    <property type="entry name" value="sepiapter_red"/>
    <property type="match status" value="1"/>
</dbReference>
<comment type="similarity">
    <text evidence="2">Belongs to the sepiapterin reductase family.</text>
</comment>
<proteinExistence type="inferred from homology"/>
<dbReference type="GO" id="GO:0005737">
    <property type="term" value="C:cytoplasm"/>
    <property type="evidence" value="ECO:0007669"/>
    <property type="project" value="UniProtKB-SubCell"/>
</dbReference>
<evidence type="ECO:0000256" key="2">
    <source>
        <dbReference type="ARBA" id="ARBA00010483"/>
    </source>
</evidence>
<dbReference type="Proteomes" id="UP000242875">
    <property type="component" value="Unassembled WGS sequence"/>
</dbReference>
<accession>A0A261Y4N3</accession>
<dbReference type="OrthoDB" id="153074at2759"/>
<organism evidence="8 9">
    <name type="scientific">Bifiguratus adelaidae</name>
    <dbReference type="NCBI Taxonomy" id="1938954"/>
    <lineage>
        <taxon>Eukaryota</taxon>
        <taxon>Fungi</taxon>
        <taxon>Fungi incertae sedis</taxon>
        <taxon>Mucoromycota</taxon>
        <taxon>Mucoromycotina</taxon>
        <taxon>Endogonomycetes</taxon>
        <taxon>Endogonales</taxon>
        <taxon>Endogonales incertae sedis</taxon>
        <taxon>Bifiguratus</taxon>
    </lineage>
</organism>
<keyword evidence="5" id="KW-0963">Cytoplasm</keyword>
<evidence type="ECO:0000256" key="3">
    <source>
        <dbReference type="ARBA" id="ARBA00013075"/>
    </source>
</evidence>
<dbReference type="Pfam" id="PF00106">
    <property type="entry name" value="adh_short"/>
    <property type="match status" value="1"/>
</dbReference>
<dbReference type="InterPro" id="IPR002347">
    <property type="entry name" value="SDR_fam"/>
</dbReference>
<evidence type="ECO:0000256" key="1">
    <source>
        <dbReference type="ARBA" id="ARBA00004496"/>
    </source>
</evidence>
<keyword evidence="9" id="KW-1185">Reference proteome</keyword>
<dbReference type="AlphaFoldDB" id="A0A261Y4N3"/>
<dbReference type="GO" id="GO:0004757">
    <property type="term" value="F:sepiapterin reductase (NADP+) activity"/>
    <property type="evidence" value="ECO:0007669"/>
    <property type="project" value="UniProtKB-EC"/>
</dbReference>
<reference evidence="8 9" key="1">
    <citation type="journal article" date="2017" name="Mycologia">
        <title>Bifiguratus adelaidae, gen. et sp. nov., a new member of Mucoromycotina in endophytic and soil-dwelling habitats.</title>
        <authorList>
            <person name="Torres-Cruz T.J."/>
            <person name="Billingsley Tobias T.L."/>
            <person name="Almatruk M."/>
            <person name="Hesse C."/>
            <person name="Kuske C.R."/>
            <person name="Desiro A."/>
            <person name="Benucci G.M."/>
            <person name="Bonito G."/>
            <person name="Stajich J.E."/>
            <person name="Dunlap C."/>
            <person name="Arnold A.E."/>
            <person name="Porras-Alfaro A."/>
        </authorList>
    </citation>
    <scope>NUCLEOTIDE SEQUENCE [LARGE SCALE GENOMIC DNA]</scope>
    <source>
        <strain evidence="8 9">AZ0501</strain>
    </source>
</reference>
<dbReference type="InterPro" id="IPR051721">
    <property type="entry name" value="Biopterin_syn/organic_redct"/>
</dbReference>
<dbReference type="SUPFAM" id="SSF51735">
    <property type="entry name" value="NAD(P)-binding Rossmann-fold domains"/>
    <property type="match status" value="1"/>
</dbReference>
<evidence type="ECO:0000313" key="9">
    <source>
        <dbReference type="Proteomes" id="UP000242875"/>
    </source>
</evidence>
<evidence type="ECO:0000256" key="4">
    <source>
        <dbReference type="ARBA" id="ARBA00019170"/>
    </source>
</evidence>
<gene>
    <name evidence="8" type="ORF">BZG36_01714</name>
</gene>
<dbReference type="InterPro" id="IPR036291">
    <property type="entry name" value="NAD(P)-bd_dom_sf"/>
</dbReference>
<protein>
    <recommendedName>
        <fullName evidence="4">Sepiapterin reductase</fullName>
        <ecNumber evidence="3">1.1.1.153</ecNumber>
    </recommendedName>
</protein>
<sequence>MLPHQLVVVTGANRGLGRAIVECFAKAHSSGALSLVLVGRDSAGLVQLQHSLSKWESVKPYVVGEATLDSVDKLDNVAQNISSVIEDIRDRSPPITKAVLINNAGTLGPLSKKMSEYNTKEIHDYFNLNVVSFAALSASFVKHFRPAETDDVKPIEPRLVIVNISSLLAVKPFKNWGLYAAGKAARDMFLQIMAMEEGHNDIKTLSYAPGPLEGDMQQQVRESIGDEEQRRYFAQQHAEGKLVEMHDSAQKLLRLLQDDTFTSGSHVDFYDV</sequence>
<dbReference type="PANTHER" id="PTHR44085:SF2">
    <property type="entry name" value="SEPIAPTERIN REDUCTASE"/>
    <property type="match status" value="1"/>
</dbReference>
<dbReference type="Gene3D" id="3.40.50.720">
    <property type="entry name" value="NAD(P)-binding Rossmann-like Domain"/>
    <property type="match status" value="1"/>
</dbReference>
<name>A0A261Y4N3_9FUNG</name>
<dbReference type="InterPro" id="IPR006393">
    <property type="entry name" value="Sepiapterin_red"/>
</dbReference>
<keyword evidence="7" id="KW-0560">Oxidoreductase</keyword>
<dbReference type="PRINTS" id="PR00081">
    <property type="entry name" value="GDHRDH"/>
</dbReference>
<comment type="caution">
    <text evidence="8">The sequence shown here is derived from an EMBL/GenBank/DDBJ whole genome shotgun (WGS) entry which is preliminary data.</text>
</comment>